<reference evidence="8" key="1">
    <citation type="submission" date="2020-08" db="EMBL/GenBank/DDBJ databases">
        <title>Multicomponent nature underlies the extraordinary mechanical properties of spider dragline silk.</title>
        <authorList>
            <person name="Kono N."/>
            <person name="Nakamura H."/>
            <person name="Mori M."/>
            <person name="Yoshida Y."/>
            <person name="Ohtoshi R."/>
            <person name="Malay A.D."/>
            <person name="Moran D.A.P."/>
            <person name="Tomita M."/>
            <person name="Numata K."/>
            <person name="Arakawa K."/>
        </authorList>
    </citation>
    <scope>NUCLEOTIDE SEQUENCE</scope>
</reference>
<dbReference type="AlphaFoldDB" id="A0A8X6XD56"/>
<dbReference type="EMBL" id="BMAV01007684">
    <property type="protein sequence ID" value="GFY50751.1"/>
    <property type="molecule type" value="Genomic_DNA"/>
</dbReference>
<dbReference type="Pfam" id="PF01490">
    <property type="entry name" value="Aa_trans"/>
    <property type="match status" value="1"/>
</dbReference>
<accession>A0A8X6XD56</accession>
<comment type="subcellular location">
    <subcellularLocation>
        <location evidence="1">Membrane</location>
    </subcellularLocation>
</comment>
<dbReference type="GO" id="GO:0016020">
    <property type="term" value="C:membrane"/>
    <property type="evidence" value="ECO:0007669"/>
    <property type="project" value="UniProtKB-SubCell"/>
</dbReference>
<evidence type="ECO:0000256" key="6">
    <source>
        <dbReference type="SAM" id="Phobius"/>
    </source>
</evidence>
<keyword evidence="3 6" id="KW-0812">Transmembrane</keyword>
<evidence type="ECO:0000256" key="5">
    <source>
        <dbReference type="ARBA" id="ARBA00023136"/>
    </source>
</evidence>
<evidence type="ECO:0000313" key="9">
    <source>
        <dbReference type="Proteomes" id="UP000886998"/>
    </source>
</evidence>
<evidence type="ECO:0000256" key="4">
    <source>
        <dbReference type="ARBA" id="ARBA00022989"/>
    </source>
</evidence>
<keyword evidence="4 6" id="KW-1133">Transmembrane helix</keyword>
<evidence type="ECO:0000259" key="7">
    <source>
        <dbReference type="Pfam" id="PF01490"/>
    </source>
</evidence>
<feature type="transmembrane region" description="Helical" evidence="6">
    <location>
        <begin position="95"/>
        <end position="116"/>
    </location>
</feature>
<dbReference type="OrthoDB" id="6434962at2759"/>
<sequence>MDKAAIGPVKYPEPTFSTLVLSFGQLMFAYSGGGVYPTIQNDMKDPKLFPLSLFSGFLVIYSFYVPLAILGYAAYGRGIKRDITMNLMENRSLRIIARLLQFLNLTQLATTLVIYLNPTFQIFEYLLEIPRSK</sequence>
<comment type="caution">
    <text evidence="8">The sequence shown here is derived from an EMBL/GenBank/DDBJ whole genome shotgun (WGS) entry which is preliminary data.</text>
</comment>
<organism evidence="8 9">
    <name type="scientific">Trichonephila inaurata madagascariensis</name>
    <dbReference type="NCBI Taxonomy" id="2747483"/>
    <lineage>
        <taxon>Eukaryota</taxon>
        <taxon>Metazoa</taxon>
        <taxon>Ecdysozoa</taxon>
        <taxon>Arthropoda</taxon>
        <taxon>Chelicerata</taxon>
        <taxon>Arachnida</taxon>
        <taxon>Araneae</taxon>
        <taxon>Araneomorphae</taxon>
        <taxon>Entelegynae</taxon>
        <taxon>Araneoidea</taxon>
        <taxon>Nephilidae</taxon>
        <taxon>Trichonephila</taxon>
        <taxon>Trichonephila inaurata</taxon>
    </lineage>
</organism>
<keyword evidence="9" id="KW-1185">Reference proteome</keyword>
<feature type="transmembrane region" description="Helical" evidence="6">
    <location>
        <begin position="20"/>
        <end position="39"/>
    </location>
</feature>
<keyword evidence="2" id="KW-0813">Transport</keyword>
<name>A0A8X6XD56_9ARAC</name>
<gene>
    <name evidence="8" type="primary">AVEN_113260_1</name>
    <name evidence="8" type="ORF">TNIN_378551</name>
</gene>
<evidence type="ECO:0000256" key="2">
    <source>
        <dbReference type="ARBA" id="ARBA00022448"/>
    </source>
</evidence>
<dbReference type="PANTHER" id="PTHR48017">
    <property type="entry name" value="OS05G0424000 PROTEIN-RELATED"/>
    <property type="match status" value="1"/>
</dbReference>
<feature type="domain" description="Amino acid transporter transmembrane" evidence="7">
    <location>
        <begin position="16"/>
        <end position="127"/>
    </location>
</feature>
<keyword evidence="5 6" id="KW-0472">Membrane</keyword>
<proteinExistence type="predicted"/>
<dbReference type="Proteomes" id="UP000886998">
    <property type="component" value="Unassembled WGS sequence"/>
</dbReference>
<dbReference type="InterPro" id="IPR013057">
    <property type="entry name" value="AA_transpt_TM"/>
</dbReference>
<evidence type="ECO:0000313" key="8">
    <source>
        <dbReference type="EMBL" id="GFY50751.1"/>
    </source>
</evidence>
<protein>
    <submittedName>
        <fullName evidence="8">Aa_trans domain-containing protein</fullName>
    </submittedName>
</protein>
<evidence type="ECO:0000256" key="1">
    <source>
        <dbReference type="ARBA" id="ARBA00004370"/>
    </source>
</evidence>
<feature type="transmembrane region" description="Helical" evidence="6">
    <location>
        <begin position="51"/>
        <end position="75"/>
    </location>
</feature>
<evidence type="ECO:0000256" key="3">
    <source>
        <dbReference type="ARBA" id="ARBA00022692"/>
    </source>
</evidence>